<gene>
    <name evidence="10" type="primary">LOC111126936</name>
</gene>
<feature type="coiled-coil region" evidence="5">
    <location>
        <begin position="157"/>
        <end position="230"/>
    </location>
</feature>
<dbReference type="SUPFAM" id="SSF57850">
    <property type="entry name" value="RING/U-box"/>
    <property type="match status" value="1"/>
</dbReference>
<dbReference type="PROSITE" id="PS50119">
    <property type="entry name" value="ZF_BBOX"/>
    <property type="match status" value="1"/>
</dbReference>
<keyword evidence="3" id="KW-0862">Zinc</keyword>
<dbReference type="InterPro" id="IPR047153">
    <property type="entry name" value="TRIM45/56/19-like"/>
</dbReference>
<evidence type="ECO:0000256" key="5">
    <source>
        <dbReference type="SAM" id="Coils"/>
    </source>
</evidence>
<feature type="domain" description="B box-type" evidence="8">
    <location>
        <begin position="110"/>
        <end position="153"/>
    </location>
</feature>
<evidence type="ECO:0000256" key="3">
    <source>
        <dbReference type="ARBA" id="ARBA00022833"/>
    </source>
</evidence>
<dbReference type="Proteomes" id="UP000694844">
    <property type="component" value="Chromosome 3"/>
</dbReference>
<dbReference type="InterPro" id="IPR000315">
    <property type="entry name" value="Znf_B-box"/>
</dbReference>
<dbReference type="InterPro" id="IPR013083">
    <property type="entry name" value="Znf_RING/FYVE/PHD"/>
</dbReference>
<keyword evidence="9" id="KW-1185">Reference proteome</keyword>
<dbReference type="SUPFAM" id="SSF57845">
    <property type="entry name" value="B-box zinc-binding domain"/>
    <property type="match status" value="1"/>
</dbReference>
<dbReference type="PROSITE" id="PS50089">
    <property type="entry name" value="ZF_RING_2"/>
    <property type="match status" value="1"/>
</dbReference>
<evidence type="ECO:0000256" key="2">
    <source>
        <dbReference type="ARBA" id="ARBA00022771"/>
    </source>
</evidence>
<sequence length="353" mass="40759">MAAQCLVRNLTEEYLTCRVCLQAFDHPRRLSCQHTFCTNCIRQLVKKSARGRGLDTLTCPLCRTDDPIPATVPIDHFVINLPVDSLIVDLQTTLSHHAWNPETARSANVNRGDLCATHPGRKLDHYCFHHARIICAECIDTSHSESPCRSRPLKDAYSELQTRVDRLLEKLHFQLNEAELETAKDQSFEKSKRKTLEEIDKLEQRLENVFESCRRQITVLRSDVEKLNREYLCNRKDFFTAVHSLLETTSHFESLKQDKNFKNLIELLPSIENWLEKEFYQLRGLQSNDIAASLQFTVYDEVSDFIRRFSAIGFVELKGVKNDLNADFSHLQLKSSSSETPPLSLSHILNRRN</sequence>
<dbReference type="PROSITE" id="PS00518">
    <property type="entry name" value="ZF_RING_1"/>
    <property type="match status" value="1"/>
</dbReference>
<dbReference type="KEGG" id="cvn:111126936"/>
<dbReference type="OrthoDB" id="6045088at2759"/>
<dbReference type="Gene3D" id="3.30.160.60">
    <property type="entry name" value="Classic Zinc Finger"/>
    <property type="match status" value="1"/>
</dbReference>
<feature type="compositionally biased region" description="Low complexity" evidence="6">
    <location>
        <begin position="335"/>
        <end position="346"/>
    </location>
</feature>
<proteinExistence type="predicted"/>
<feature type="domain" description="RING-type" evidence="7">
    <location>
        <begin position="17"/>
        <end position="63"/>
    </location>
</feature>
<keyword evidence="1" id="KW-0479">Metal-binding</keyword>
<dbReference type="GO" id="GO:0008270">
    <property type="term" value="F:zinc ion binding"/>
    <property type="evidence" value="ECO:0007669"/>
    <property type="project" value="UniProtKB-KW"/>
</dbReference>
<evidence type="ECO:0000256" key="4">
    <source>
        <dbReference type="PROSITE-ProRule" id="PRU00024"/>
    </source>
</evidence>
<dbReference type="InterPro" id="IPR001841">
    <property type="entry name" value="Znf_RING"/>
</dbReference>
<dbReference type="Gene3D" id="3.30.40.10">
    <property type="entry name" value="Zinc/RING finger domain, C3HC4 (zinc finger)"/>
    <property type="match status" value="1"/>
</dbReference>
<reference evidence="10" key="1">
    <citation type="submission" date="2025-08" db="UniProtKB">
        <authorList>
            <consortium name="RefSeq"/>
        </authorList>
    </citation>
    <scope>IDENTIFICATION</scope>
    <source>
        <tissue evidence="10">Whole sample</tissue>
    </source>
</reference>
<keyword evidence="5" id="KW-0175">Coiled coil</keyword>
<dbReference type="PANTHER" id="PTHR25462:SF296">
    <property type="entry name" value="MEIOTIC P26, ISOFORM F"/>
    <property type="match status" value="1"/>
</dbReference>
<evidence type="ECO:0000313" key="9">
    <source>
        <dbReference type="Proteomes" id="UP000694844"/>
    </source>
</evidence>
<evidence type="ECO:0000259" key="8">
    <source>
        <dbReference type="PROSITE" id="PS50119"/>
    </source>
</evidence>
<name>A0A8B8DJ19_CRAVI</name>
<dbReference type="GeneID" id="111126936"/>
<evidence type="ECO:0000259" key="7">
    <source>
        <dbReference type="PROSITE" id="PS50089"/>
    </source>
</evidence>
<dbReference type="InterPro" id="IPR027370">
    <property type="entry name" value="Znf-RING_euk"/>
</dbReference>
<dbReference type="PANTHER" id="PTHR25462">
    <property type="entry name" value="BONUS, ISOFORM C-RELATED"/>
    <property type="match status" value="1"/>
</dbReference>
<accession>A0A8B8DJ19</accession>
<dbReference type="InterPro" id="IPR017907">
    <property type="entry name" value="Znf_RING_CS"/>
</dbReference>
<protein>
    <submittedName>
        <fullName evidence="10">Tripartite motif-containing protein 2-like</fullName>
    </submittedName>
</protein>
<dbReference type="RefSeq" id="XP_022327594.1">
    <property type="nucleotide sequence ID" value="XM_022471886.1"/>
</dbReference>
<dbReference type="SMART" id="SM00184">
    <property type="entry name" value="RING"/>
    <property type="match status" value="1"/>
</dbReference>
<dbReference type="AlphaFoldDB" id="A0A8B8DJ19"/>
<dbReference type="Pfam" id="PF13445">
    <property type="entry name" value="zf-RING_UBOX"/>
    <property type="match status" value="1"/>
</dbReference>
<feature type="region of interest" description="Disordered" evidence="6">
    <location>
        <begin position="334"/>
        <end position="353"/>
    </location>
</feature>
<keyword evidence="2 4" id="KW-0863">Zinc-finger</keyword>
<evidence type="ECO:0000256" key="1">
    <source>
        <dbReference type="ARBA" id="ARBA00022723"/>
    </source>
</evidence>
<evidence type="ECO:0000313" key="10">
    <source>
        <dbReference type="RefSeq" id="XP_022327594.1"/>
    </source>
</evidence>
<organism evidence="9 10">
    <name type="scientific">Crassostrea virginica</name>
    <name type="common">Eastern oyster</name>
    <dbReference type="NCBI Taxonomy" id="6565"/>
    <lineage>
        <taxon>Eukaryota</taxon>
        <taxon>Metazoa</taxon>
        <taxon>Spiralia</taxon>
        <taxon>Lophotrochozoa</taxon>
        <taxon>Mollusca</taxon>
        <taxon>Bivalvia</taxon>
        <taxon>Autobranchia</taxon>
        <taxon>Pteriomorphia</taxon>
        <taxon>Ostreida</taxon>
        <taxon>Ostreoidea</taxon>
        <taxon>Ostreidae</taxon>
        <taxon>Crassostrea</taxon>
    </lineage>
</organism>
<evidence type="ECO:0000256" key="6">
    <source>
        <dbReference type="SAM" id="MobiDB-lite"/>
    </source>
</evidence>